<dbReference type="EMBL" id="KV425790">
    <property type="protein sequence ID" value="KZT17486.1"/>
    <property type="molecule type" value="Genomic_DNA"/>
</dbReference>
<feature type="region of interest" description="Disordered" evidence="1">
    <location>
        <begin position="1"/>
        <end position="33"/>
    </location>
</feature>
<dbReference type="Proteomes" id="UP000076761">
    <property type="component" value="Unassembled WGS sequence"/>
</dbReference>
<evidence type="ECO:0000256" key="1">
    <source>
        <dbReference type="SAM" id="MobiDB-lite"/>
    </source>
</evidence>
<keyword evidence="4" id="KW-1185">Reference proteome</keyword>
<reference evidence="3 4" key="1">
    <citation type="journal article" date="2016" name="Mol. Biol. Evol.">
        <title>Comparative Genomics of Early-Diverging Mushroom-Forming Fungi Provides Insights into the Origins of Lignocellulose Decay Capabilities.</title>
        <authorList>
            <person name="Nagy L.G."/>
            <person name="Riley R."/>
            <person name="Tritt A."/>
            <person name="Adam C."/>
            <person name="Daum C."/>
            <person name="Floudas D."/>
            <person name="Sun H."/>
            <person name="Yadav J.S."/>
            <person name="Pangilinan J."/>
            <person name="Larsson K.H."/>
            <person name="Matsuura K."/>
            <person name="Barry K."/>
            <person name="Labutti K."/>
            <person name="Kuo R."/>
            <person name="Ohm R.A."/>
            <person name="Bhattacharya S.S."/>
            <person name="Shirouzu T."/>
            <person name="Yoshinaga Y."/>
            <person name="Martin F.M."/>
            <person name="Grigoriev I.V."/>
            <person name="Hibbett D.S."/>
        </authorList>
    </citation>
    <scope>NUCLEOTIDE SEQUENCE [LARGE SCALE GENOMIC DNA]</scope>
    <source>
        <strain evidence="3 4">HHB14362 ss-1</strain>
    </source>
</reference>
<accession>A0A165M5R4</accession>
<sequence>MDEDSNINELQARDHSSIDIDPQTQRNGIADPVNHRTGDDALYYLYGRCVSRALAFSGVESITHHAHE</sequence>
<name>A0A165M5R4_9AGAM</name>
<organism evidence="3 4">
    <name type="scientific">Neolentinus lepideus HHB14362 ss-1</name>
    <dbReference type="NCBI Taxonomy" id="1314782"/>
    <lineage>
        <taxon>Eukaryota</taxon>
        <taxon>Fungi</taxon>
        <taxon>Dikarya</taxon>
        <taxon>Basidiomycota</taxon>
        <taxon>Agaricomycotina</taxon>
        <taxon>Agaricomycetes</taxon>
        <taxon>Gloeophyllales</taxon>
        <taxon>Gloeophyllaceae</taxon>
        <taxon>Neolentinus</taxon>
    </lineage>
</organism>
<protein>
    <submittedName>
        <fullName evidence="3">Uncharacterized protein</fullName>
    </submittedName>
</protein>
<gene>
    <name evidence="3" type="ORF">NEOLEDRAFT_1143992</name>
    <name evidence="2" type="ORF">NEOLEDRAFT_1144004</name>
</gene>
<dbReference type="AlphaFoldDB" id="A0A165M5R4"/>
<proteinExistence type="predicted"/>
<dbReference type="EMBL" id="KV425761">
    <property type="protein sequence ID" value="KZT17935.1"/>
    <property type="molecule type" value="Genomic_DNA"/>
</dbReference>
<evidence type="ECO:0000313" key="4">
    <source>
        <dbReference type="Proteomes" id="UP000076761"/>
    </source>
</evidence>
<evidence type="ECO:0000313" key="2">
    <source>
        <dbReference type="EMBL" id="KZT17486.1"/>
    </source>
</evidence>
<evidence type="ECO:0000313" key="3">
    <source>
        <dbReference type="EMBL" id="KZT17935.1"/>
    </source>
</evidence>